<accession>A0A1V2JZI9</accession>
<protein>
    <recommendedName>
        <fullName evidence="1">DUF5983 domain-containing protein</fullName>
    </recommendedName>
</protein>
<organism evidence="2 3">
    <name type="scientific">Pseudomonas cedrina subsp. cedrina</name>
    <dbReference type="NCBI Taxonomy" id="76762"/>
    <lineage>
        <taxon>Bacteria</taxon>
        <taxon>Pseudomonadati</taxon>
        <taxon>Pseudomonadota</taxon>
        <taxon>Gammaproteobacteria</taxon>
        <taxon>Pseudomonadales</taxon>
        <taxon>Pseudomonadaceae</taxon>
        <taxon>Pseudomonas</taxon>
    </lineage>
</organism>
<evidence type="ECO:0000259" key="1">
    <source>
        <dbReference type="Pfam" id="PF19419"/>
    </source>
</evidence>
<gene>
    <name evidence="2" type="ORF">BLL36_23670</name>
</gene>
<dbReference type="AlphaFoldDB" id="A0A1V2JZI9"/>
<dbReference type="Pfam" id="PF19419">
    <property type="entry name" value="DUF5983"/>
    <property type="match status" value="1"/>
</dbReference>
<reference evidence="2 3" key="1">
    <citation type="submission" date="2016-10" db="EMBL/GenBank/DDBJ databases">
        <title>Pseudomonas lactis sp. nov. and Pseudomonas paralactis sp. nov., isolated from bovine raw milk.</title>
        <authorList>
            <person name="Von Neubeck M."/>
            <person name="Huptas C."/>
            <person name="Glueck C."/>
            <person name="Krewinkel M."/>
            <person name="Stoeckel M."/>
            <person name="Stressler T."/>
            <person name="Fischer L."/>
            <person name="Hinrichs J."/>
            <person name="Scherer S."/>
            <person name="Wenning M."/>
        </authorList>
    </citation>
    <scope>NUCLEOTIDE SEQUENCE [LARGE SCALE GENOMIC DNA]</scope>
    <source>
        <strain evidence="2 3">DSM 17516</strain>
    </source>
</reference>
<evidence type="ECO:0000313" key="3">
    <source>
        <dbReference type="Proteomes" id="UP000189295"/>
    </source>
</evidence>
<proteinExistence type="predicted"/>
<evidence type="ECO:0000313" key="2">
    <source>
        <dbReference type="EMBL" id="ONH50912.1"/>
    </source>
</evidence>
<dbReference type="InterPro" id="IPR046025">
    <property type="entry name" value="DUF5983"/>
</dbReference>
<name>A0A1V2JZI9_PSECE</name>
<comment type="caution">
    <text evidence="2">The sequence shown here is derived from an EMBL/GenBank/DDBJ whole genome shotgun (WGS) entry which is preliminary data.</text>
</comment>
<dbReference type="OrthoDB" id="8557870at2"/>
<feature type="domain" description="DUF5983" evidence="1">
    <location>
        <begin position="129"/>
        <end position="240"/>
    </location>
</feature>
<dbReference type="Proteomes" id="UP000189295">
    <property type="component" value="Unassembled WGS sequence"/>
</dbReference>
<dbReference type="RefSeq" id="WP_076954128.1">
    <property type="nucleotide sequence ID" value="NZ_MNPW01000013.1"/>
</dbReference>
<sequence>MPTFNHPVNPFARGFNDLRIQRLLAILYDAQAPLCYLAPHPDQEHLTDDQFERQACLFNQQHAWVEIEAGELSRHAHDYPNQGIVVHVIHALYNHDHSPATLVADQYSRALAEECVQQLTFETGHYSRCWEISSTHLPHSAWSTLQAMLLDEWPAGLLFETFVLADSHALGFKLIFTPWSDAHLLEFDGSSAEQLRQQHLNAGLPLALVEVLHLAAQADVRILIFDPDATCLPGLTTFDDHP</sequence>
<dbReference type="EMBL" id="MNPW01000013">
    <property type="protein sequence ID" value="ONH50912.1"/>
    <property type="molecule type" value="Genomic_DNA"/>
</dbReference>